<organism evidence="1">
    <name type="scientific">freshwater metagenome</name>
    <dbReference type="NCBI Taxonomy" id="449393"/>
    <lineage>
        <taxon>unclassified sequences</taxon>
        <taxon>metagenomes</taxon>
        <taxon>ecological metagenomes</taxon>
    </lineage>
</organism>
<dbReference type="EMBL" id="CAEZWB010000176">
    <property type="protein sequence ID" value="CAB4656361.1"/>
    <property type="molecule type" value="Genomic_DNA"/>
</dbReference>
<evidence type="ECO:0000313" key="1">
    <source>
        <dbReference type="EMBL" id="CAB4656361.1"/>
    </source>
</evidence>
<reference evidence="1" key="1">
    <citation type="submission" date="2020-05" db="EMBL/GenBank/DDBJ databases">
        <authorList>
            <person name="Chiriac C."/>
            <person name="Salcher M."/>
            <person name="Ghai R."/>
            <person name="Kavagutti S V."/>
        </authorList>
    </citation>
    <scope>NUCLEOTIDE SEQUENCE</scope>
</reference>
<dbReference type="AlphaFoldDB" id="A0A6J6L3F2"/>
<name>A0A6J6L3F2_9ZZZZ</name>
<sequence>MSNATWSVTGVLSDFIEDSRRAEMHVTVDDGVIVMYLRLDNSDTANSVLEAARNLAGERVTATGQIEPHTDAKLRSPYFLSPSTLVTA</sequence>
<protein>
    <submittedName>
        <fullName evidence="1">Unannotated protein</fullName>
    </submittedName>
</protein>
<gene>
    <name evidence="1" type="ORF">UFOPK2166_01115</name>
</gene>
<proteinExistence type="predicted"/>
<accession>A0A6J6L3F2</accession>